<accession>X1AAU6</accession>
<evidence type="ECO:0000313" key="1">
    <source>
        <dbReference type="EMBL" id="GAG57261.1"/>
    </source>
</evidence>
<sequence>VPPLIRGIKEGKDSVKFTINGSNLTKSIPGEMNFKVVSLYHEGEKEPLEGLPPGVVGWKLTKSQLPEAIQLQIPQETYIGGFELEFSDWGAQISRIPALLSGFWKALGIVDSIRENGLATAIKEMAIEEGLKEISPGLARIYGGGQVLLELASKKANVISIGSAAGQEIADYFDKAIEPAYRFHELVDKGALSPLRIIAVRIHGWNRELQLFESGLRFFFLNGAGYWEEYAKSLVYIEIDLCRTPENTHGLNLRVDPFPIDVRSGQIRVLEISLENLSPSERDETYIGGDIEESGRDIIAKLKVGDVDFIGFYITSLAPGEVWISPVSIGITGIKKGSTKLIIQVSEAGKEPLRWEIPVMVK</sequence>
<organism evidence="1">
    <name type="scientific">marine sediment metagenome</name>
    <dbReference type="NCBI Taxonomy" id="412755"/>
    <lineage>
        <taxon>unclassified sequences</taxon>
        <taxon>metagenomes</taxon>
        <taxon>ecological metagenomes</taxon>
    </lineage>
</organism>
<dbReference type="AlphaFoldDB" id="X1AAU6"/>
<dbReference type="EMBL" id="BART01002154">
    <property type="protein sequence ID" value="GAG57261.1"/>
    <property type="molecule type" value="Genomic_DNA"/>
</dbReference>
<reference evidence="1" key="1">
    <citation type="journal article" date="2014" name="Front. Microbiol.">
        <title>High frequency of phylogenetically diverse reductive dehalogenase-homologous genes in deep subseafloor sedimentary metagenomes.</title>
        <authorList>
            <person name="Kawai M."/>
            <person name="Futagami T."/>
            <person name="Toyoda A."/>
            <person name="Takaki Y."/>
            <person name="Nishi S."/>
            <person name="Hori S."/>
            <person name="Arai W."/>
            <person name="Tsubouchi T."/>
            <person name="Morono Y."/>
            <person name="Uchiyama I."/>
            <person name="Ito T."/>
            <person name="Fujiyama A."/>
            <person name="Inagaki F."/>
            <person name="Takami H."/>
        </authorList>
    </citation>
    <scope>NUCLEOTIDE SEQUENCE</scope>
    <source>
        <strain evidence="1">Expedition CK06-06</strain>
    </source>
</reference>
<protein>
    <submittedName>
        <fullName evidence="1">Uncharacterized protein</fullName>
    </submittedName>
</protein>
<name>X1AAU6_9ZZZZ</name>
<proteinExistence type="predicted"/>
<gene>
    <name evidence="1" type="ORF">S01H4_06814</name>
</gene>
<comment type="caution">
    <text evidence="1">The sequence shown here is derived from an EMBL/GenBank/DDBJ whole genome shotgun (WGS) entry which is preliminary data.</text>
</comment>
<feature type="non-terminal residue" evidence="1">
    <location>
        <position position="1"/>
    </location>
</feature>